<dbReference type="PANTHER" id="PTHR37423:SF2">
    <property type="entry name" value="MEMBRANE-BOUND LYTIC MUREIN TRANSGLYCOSYLASE C"/>
    <property type="match status" value="1"/>
</dbReference>
<evidence type="ECO:0000256" key="2">
    <source>
        <dbReference type="ARBA" id="ARBA00009387"/>
    </source>
</evidence>
<sequence>MAKQRAEPMIRPLTLAAALAATLAFAPPSGAEEARGLADAMVAVSARDWAKAEAGARMTGPLSFDIVTWHRLRAGEGAFADYADFVARRGDWPGMELLRKKGEAQLAGARPDEVIAYFAGAAPQTGAGALALIGAYQAAGRGADAARAAEAAWRGLALEEAEQAEFLARHGDLVAPHHGGRMQAMLDRGELTQARRMLPLVTAGTRAVAAARIALQARASGVDTLIKAVPEHMAGSAGLAFDRALWRWRNDLEADAAALILERSTDAETLGDPALWVDLRANLARWFLRAGDAHLAYKIAARHRLTDRGSDYAELEWLAGYAALKLGDAPVALKHFEAFSGAVASPISVSRGAYWRGRALEVLGRPGEAQAAFREGARHQTAFYGLLAAERAGVALDPAFAAPPALPEWRGAPFTQSSVFEAAALLHDAGQEELARRFLLHLEESQPADQIGPMAALALGWRDAHLALGLAKRGASAGQVLVPAYYPIPDLTTHDLGVPEELALSIARRESEFDPAVISHVGARGLMQLMPGTAKMMAEKLGQPYDLARLTTDPTYNARLGGAYLAQLREEFGASPILVAAGYNAGPGRPRRWIEERGDPRSPTVDLVDWVEMIPFTETRNYVMRVAESLPVYRARLGKPAVRFTEELRGIAP</sequence>
<name>A0A1D9M907_9RHOB</name>
<organism evidence="6 7">
    <name type="scientific">Rhodobacter xanthinilyticus</name>
    <dbReference type="NCBI Taxonomy" id="1850250"/>
    <lineage>
        <taxon>Bacteria</taxon>
        <taxon>Pseudomonadati</taxon>
        <taxon>Pseudomonadota</taxon>
        <taxon>Alphaproteobacteria</taxon>
        <taxon>Rhodobacterales</taxon>
        <taxon>Rhodobacter group</taxon>
        <taxon>Rhodobacter</taxon>
    </lineage>
</organism>
<proteinExistence type="inferred from homology"/>
<feature type="signal peptide" evidence="4">
    <location>
        <begin position="1"/>
        <end position="31"/>
    </location>
</feature>
<dbReference type="InterPro" id="IPR023346">
    <property type="entry name" value="Lysozyme-like_dom_sf"/>
</dbReference>
<comment type="similarity">
    <text evidence="1">Belongs to the transglycosylase Slt family.</text>
</comment>
<dbReference type="GO" id="GO:0042597">
    <property type="term" value="C:periplasmic space"/>
    <property type="evidence" value="ECO:0007669"/>
    <property type="project" value="InterPro"/>
</dbReference>
<dbReference type="SUPFAM" id="SSF53955">
    <property type="entry name" value="Lysozyme-like"/>
    <property type="match status" value="1"/>
</dbReference>
<dbReference type="GO" id="GO:0004553">
    <property type="term" value="F:hydrolase activity, hydrolyzing O-glycosyl compounds"/>
    <property type="evidence" value="ECO:0007669"/>
    <property type="project" value="InterPro"/>
</dbReference>
<gene>
    <name evidence="6" type="ORF">LPB142_02630</name>
</gene>
<dbReference type="GO" id="GO:0008933">
    <property type="term" value="F:peptidoglycan lytic transglycosylase activity"/>
    <property type="evidence" value="ECO:0007669"/>
    <property type="project" value="InterPro"/>
</dbReference>
<dbReference type="Gene3D" id="1.25.20.10">
    <property type="entry name" value="Bacterial muramidases"/>
    <property type="match status" value="1"/>
</dbReference>
<dbReference type="PANTHER" id="PTHR37423">
    <property type="entry name" value="SOLUBLE LYTIC MUREIN TRANSGLYCOSYLASE-RELATED"/>
    <property type="match status" value="1"/>
</dbReference>
<dbReference type="InterPro" id="IPR008939">
    <property type="entry name" value="Lytic_TGlycosylase_superhlx_U"/>
</dbReference>
<keyword evidence="3 4" id="KW-0732">Signal</keyword>
<dbReference type="GO" id="GO:0000270">
    <property type="term" value="P:peptidoglycan metabolic process"/>
    <property type="evidence" value="ECO:0007669"/>
    <property type="project" value="InterPro"/>
</dbReference>
<evidence type="ECO:0000256" key="4">
    <source>
        <dbReference type="SAM" id="SignalP"/>
    </source>
</evidence>
<evidence type="ECO:0000259" key="5">
    <source>
        <dbReference type="Pfam" id="PF01464"/>
    </source>
</evidence>
<dbReference type="InterPro" id="IPR000189">
    <property type="entry name" value="Transglyc_AS"/>
</dbReference>
<dbReference type="PROSITE" id="PS00922">
    <property type="entry name" value="TRANSGLYCOSYLASE"/>
    <property type="match status" value="1"/>
</dbReference>
<dbReference type="STRING" id="1850250.LPB142_02630"/>
<evidence type="ECO:0000256" key="1">
    <source>
        <dbReference type="ARBA" id="ARBA00007734"/>
    </source>
</evidence>
<dbReference type="Gene3D" id="1.10.530.10">
    <property type="match status" value="1"/>
</dbReference>
<evidence type="ECO:0000313" key="7">
    <source>
        <dbReference type="Proteomes" id="UP000176562"/>
    </source>
</evidence>
<dbReference type="InterPro" id="IPR008258">
    <property type="entry name" value="Transglycosylase_SLT_dom_1"/>
</dbReference>
<evidence type="ECO:0000256" key="3">
    <source>
        <dbReference type="ARBA" id="ARBA00022729"/>
    </source>
</evidence>
<reference evidence="6 7" key="1">
    <citation type="submission" date="2016-10" db="EMBL/GenBank/DDBJ databases">
        <title>Rhodobacter sp. LPB0142, isolated from sea water.</title>
        <authorList>
            <person name="Kim E."/>
            <person name="Yi H."/>
        </authorList>
    </citation>
    <scope>NUCLEOTIDE SEQUENCE [LARGE SCALE GENOMIC DNA]</scope>
    <source>
        <strain evidence="6 7">LPB0142</strain>
    </source>
</reference>
<dbReference type="AlphaFoldDB" id="A0A1D9M907"/>
<dbReference type="KEGG" id="rhp:LPB142_02630"/>
<dbReference type="SUPFAM" id="SSF48435">
    <property type="entry name" value="Bacterial muramidases"/>
    <property type="match status" value="1"/>
</dbReference>
<accession>A0A1D9M907</accession>
<protein>
    <recommendedName>
        <fullName evidence="5">Transglycosylase SLT domain-containing protein</fullName>
    </recommendedName>
</protein>
<comment type="similarity">
    <text evidence="2">Belongs to the virb1 family.</text>
</comment>
<feature type="chain" id="PRO_5009443388" description="Transglycosylase SLT domain-containing protein" evidence="4">
    <location>
        <begin position="32"/>
        <end position="653"/>
    </location>
</feature>
<feature type="domain" description="Transglycosylase SLT" evidence="5">
    <location>
        <begin position="497"/>
        <end position="599"/>
    </location>
</feature>
<dbReference type="GO" id="GO:0016020">
    <property type="term" value="C:membrane"/>
    <property type="evidence" value="ECO:0007669"/>
    <property type="project" value="InterPro"/>
</dbReference>
<dbReference type="EMBL" id="CP017781">
    <property type="protein sequence ID" value="AOZ68344.1"/>
    <property type="molecule type" value="Genomic_DNA"/>
</dbReference>
<dbReference type="Proteomes" id="UP000176562">
    <property type="component" value="Chromosome"/>
</dbReference>
<dbReference type="Pfam" id="PF01464">
    <property type="entry name" value="SLT"/>
    <property type="match status" value="1"/>
</dbReference>
<keyword evidence="7" id="KW-1185">Reference proteome</keyword>
<dbReference type="CDD" id="cd13401">
    <property type="entry name" value="Slt70-like"/>
    <property type="match status" value="1"/>
</dbReference>
<evidence type="ECO:0000313" key="6">
    <source>
        <dbReference type="EMBL" id="AOZ68344.1"/>
    </source>
</evidence>